<evidence type="ECO:0000256" key="10">
    <source>
        <dbReference type="SAM" id="Phobius"/>
    </source>
</evidence>
<feature type="transmembrane region" description="Helical" evidence="10">
    <location>
        <begin position="526"/>
        <end position="551"/>
    </location>
</feature>
<dbReference type="GO" id="GO:0006836">
    <property type="term" value="P:neurotransmitter transport"/>
    <property type="evidence" value="ECO:0007669"/>
    <property type="project" value="UniProtKB-KW"/>
</dbReference>
<feature type="transmembrane region" description="Helical" evidence="10">
    <location>
        <begin position="269"/>
        <end position="293"/>
    </location>
</feature>
<keyword evidence="5" id="KW-0532">Neurotransmitter transport</keyword>
<keyword evidence="4 10" id="KW-0812">Transmembrane</keyword>
<feature type="transmembrane region" description="Helical" evidence="10">
    <location>
        <begin position="500"/>
        <end position="520"/>
    </location>
</feature>
<comment type="subcellular location">
    <subcellularLocation>
        <location evidence="1">Cytoplasmic vesicle membrane</location>
        <topology evidence="1">Multi-pass membrane protein</topology>
    </subcellularLocation>
</comment>
<comment type="similarity">
    <text evidence="2">Belongs to the amino acid/polyamine transporter 2 family.</text>
</comment>
<evidence type="ECO:0000313" key="12">
    <source>
        <dbReference type="EMBL" id="KAF5398157.1"/>
    </source>
</evidence>
<evidence type="ECO:0000313" key="13">
    <source>
        <dbReference type="Proteomes" id="UP000748531"/>
    </source>
</evidence>
<evidence type="ECO:0000256" key="2">
    <source>
        <dbReference type="ARBA" id="ARBA00008066"/>
    </source>
</evidence>
<evidence type="ECO:0000256" key="4">
    <source>
        <dbReference type="ARBA" id="ARBA00022692"/>
    </source>
</evidence>
<proteinExistence type="inferred from homology"/>
<feature type="transmembrane region" description="Helical" evidence="10">
    <location>
        <begin position="305"/>
        <end position="324"/>
    </location>
</feature>
<accession>A0A8J4TBW9</accession>
<keyword evidence="3" id="KW-0813">Transport</keyword>
<dbReference type="PANTHER" id="PTHR22950:SF689">
    <property type="entry name" value="VESICULAR INHIBITORY AMINO ACID TRANSPORTER"/>
    <property type="match status" value="1"/>
</dbReference>
<evidence type="ECO:0000256" key="5">
    <source>
        <dbReference type="ARBA" id="ARBA00022775"/>
    </source>
</evidence>
<feature type="transmembrane region" description="Helical" evidence="10">
    <location>
        <begin position="331"/>
        <end position="354"/>
    </location>
</feature>
<evidence type="ECO:0000256" key="7">
    <source>
        <dbReference type="ARBA" id="ARBA00023136"/>
    </source>
</evidence>
<keyword evidence="7 10" id="KW-0472">Membrane</keyword>
<comment type="caution">
    <text evidence="12">The sequence shown here is derived from an EMBL/GenBank/DDBJ whole genome shotgun (WGS) entry which is preliminary data.</text>
</comment>
<evidence type="ECO:0000256" key="9">
    <source>
        <dbReference type="SAM" id="MobiDB-lite"/>
    </source>
</evidence>
<dbReference type="EMBL" id="LUCH01005335">
    <property type="protein sequence ID" value="KAF5398157.1"/>
    <property type="molecule type" value="Genomic_DNA"/>
</dbReference>
<dbReference type="GO" id="GO:0030659">
    <property type="term" value="C:cytoplasmic vesicle membrane"/>
    <property type="evidence" value="ECO:0007669"/>
    <property type="project" value="UniProtKB-SubCell"/>
</dbReference>
<keyword evidence="6 10" id="KW-1133">Transmembrane helix</keyword>
<feature type="transmembrane region" description="Helical" evidence="10">
    <location>
        <begin position="374"/>
        <end position="394"/>
    </location>
</feature>
<dbReference type="Pfam" id="PF01490">
    <property type="entry name" value="Aa_trans"/>
    <property type="match status" value="1"/>
</dbReference>
<organism evidence="12 13">
    <name type="scientific">Paragonimus heterotremus</name>
    <dbReference type="NCBI Taxonomy" id="100268"/>
    <lineage>
        <taxon>Eukaryota</taxon>
        <taxon>Metazoa</taxon>
        <taxon>Spiralia</taxon>
        <taxon>Lophotrochozoa</taxon>
        <taxon>Platyhelminthes</taxon>
        <taxon>Trematoda</taxon>
        <taxon>Digenea</taxon>
        <taxon>Plagiorchiida</taxon>
        <taxon>Troglotremata</taxon>
        <taxon>Troglotrematidae</taxon>
        <taxon>Paragonimus</taxon>
    </lineage>
</organism>
<dbReference type="Proteomes" id="UP000748531">
    <property type="component" value="Unassembled WGS sequence"/>
</dbReference>
<dbReference type="GO" id="GO:0005774">
    <property type="term" value="C:vacuolar membrane"/>
    <property type="evidence" value="ECO:0007669"/>
    <property type="project" value="TreeGrafter"/>
</dbReference>
<keyword evidence="8" id="KW-0968">Cytoplasmic vesicle</keyword>
<dbReference type="PANTHER" id="PTHR22950">
    <property type="entry name" value="AMINO ACID TRANSPORTER"/>
    <property type="match status" value="1"/>
</dbReference>
<evidence type="ECO:0000256" key="8">
    <source>
        <dbReference type="ARBA" id="ARBA00023329"/>
    </source>
</evidence>
<feature type="domain" description="Amino acid transporter transmembrane" evidence="11">
    <location>
        <begin position="172"/>
        <end position="579"/>
    </location>
</feature>
<dbReference type="OrthoDB" id="6021076at2759"/>
<dbReference type="AlphaFoldDB" id="A0A8J4TBW9"/>
<feature type="transmembrane region" description="Helical" evidence="10">
    <location>
        <begin position="406"/>
        <end position="430"/>
    </location>
</feature>
<feature type="transmembrane region" description="Helical" evidence="10">
    <location>
        <begin position="563"/>
        <end position="586"/>
    </location>
</feature>
<evidence type="ECO:0000256" key="1">
    <source>
        <dbReference type="ARBA" id="ARBA00004439"/>
    </source>
</evidence>
<protein>
    <submittedName>
        <fullName evidence="12">Transmembrane amino acid transporter protein</fullName>
    </submittedName>
</protein>
<feature type="transmembrane region" description="Helical" evidence="10">
    <location>
        <begin position="450"/>
        <end position="470"/>
    </location>
</feature>
<name>A0A8J4TBW9_9TREM</name>
<feature type="compositionally biased region" description="Polar residues" evidence="9">
    <location>
        <begin position="138"/>
        <end position="153"/>
    </location>
</feature>
<dbReference type="GO" id="GO:0015179">
    <property type="term" value="F:L-amino acid transmembrane transporter activity"/>
    <property type="evidence" value="ECO:0007669"/>
    <property type="project" value="TreeGrafter"/>
</dbReference>
<keyword evidence="13" id="KW-1185">Reference proteome</keyword>
<feature type="region of interest" description="Disordered" evidence="9">
    <location>
        <begin position="131"/>
        <end position="160"/>
    </location>
</feature>
<gene>
    <name evidence="12" type="ORF">PHET_08359</name>
</gene>
<evidence type="ECO:0000256" key="6">
    <source>
        <dbReference type="ARBA" id="ARBA00022989"/>
    </source>
</evidence>
<reference evidence="12" key="1">
    <citation type="submission" date="2019-05" db="EMBL/GenBank/DDBJ databases">
        <title>Annotation for the trematode Paragonimus heterotremus.</title>
        <authorList>
            <person name="Choi Y.-J."/>
        </authorList>
    </citation>
    <scope>NUCLEOTIDE SEQUENCE</scope>
    <source>
        <strain evidence="12">LC</strain>
    </source>
</reference>
<evidence type="ECO:0000259" key="11">
    <source>
        <dbReference type="Pfam" id="PF01490"/>
    </source>
</evidence>
<evidence type="ECO:0000256" key="3">
    <source>
        <dbReference type="ARBA" id="ARBA00022448"/>
    </source>
</evidence>
<dbReference type="InterPro" id="IPR013057">
    <property type="entry name" value="AA_transpt_TM"/>
</dbReference>
<sequence length="593" mass="64771">MSKGAVSSQKTFLLPGTCDTFDEENVPGIDTKVSKGPSISNSLASSSWKQYGSTTKSTDNCGSRAHPDQTMDPFAPIDGINESDFEAHQCTMHEGVSIKQDRSIVRQTSHLLLNSLISSLQDAHGLASKCRRQKRIDTNQSGPDAEGLNQTKSSEVDPVHSHKYDNATQRTTPTWVAGWNVLNLIQGIGILGIPYACANAGWICIPAVLLIALLCCHTGRLLGECLYQYPDEHCTHYFTSPHQLLRRVRVRSTNACIAADVFPCGGSRIVGIIVIVELFGASVLYMILLGQSATALFNPILTPHWPASCWTAIMTYLCVPILLYPHMRVIAWFSVFSLSGLFASIILVIIYCLLEIPTTGFVWTDLASPPIGRLPVSLSIIIFSYCAHAALPGIEGSMAYPEHYSNMLHVTFTVAGFTKLAFGLLTASVFGSSVEQAVTDSMTRRLQLVIPVHVTVLINVFFSMPLLFYIMGEQLDCVVADCLSRDFFFQTGKFCSLQTAWFVSTRLVLINLGLVCGTMVPHFALVMALIGALTGSLLCFILPALFHLLLFRVHLNTFEKTSRVLVILFGVFVGVSGIILSAKSIFEALANSD</sequence>